<evidence type="ECO:0000313" key="3">
    <source>
        <dbReference type="Proteomes" id="UP000828390"/>
    </source>
</evidence>
<protein>
    <submittedName>
        <fullName evidence="2">Uncharacterized protein</fullName>
    </submittedName>
</protein>
<sequence length="62" mass="6809">MIVCDPAHERDEISAPEASCWSWRKKESPERSRVQATPTARTGQADQEAADRGVKVGVADAR</sequence>
<evidence type="ECO:0000256" key="1">
    <source>
        <dbReference type="SAM" id="MobiDB-lite"/>
    </source>
</evidence>
<comment type="caution">
    <text evidence="2">The sequence shown here is derived from an EMBL/GenBank/DDBJ whole genome shotgun (WGS) entry which is preliminary data.</text>
</comment>
<accession>A0A9D4RWJ6</accession>
<organism evidence="2 3">
    <name type="scientific">Dreissena polymorpha</name>
    <name type="common">Zebra mussel</name>
    <name type="synonym">Mytilus polymorpha</name>
    <dbReference type="NCBI Taxonomy" id="45954"/>
    <lineage>
        <taxon>Eukaryota</taxon>
        <taxon>Metazoa</taxon>
        <taxon>Spiralia</taxon>
        <taxon>Lophotrochozoa</taxon>
        <taxon>Mollusca</taxon>
        <taxon>Bivalvia</taxon>
        <taxon>Autobranchia</taxon>
        <taxon>Heteroconchia</taxon>
        <taxon>Euheterodonta</taxon>
        <taxon>Imparidentia</taxon>
        <taxon>Neoheterodontei</taxon>
        <taxon>Myida</taxon>
        <taxon>Dreissenoidea</taxon>
        <taxon>Dreissenidae</taxon>
        <taxon>Dreissena</taxon>
    </lineage>
</organism>
<keyword evidence="3" id="KW-1185">Reference proteome</keyword>
<reference evidence="2" key="1">
    <citation type="journal article" date="2019" name="bioRxiv">
        <title>The Genome of the Zebra Mussel, Dreissena polymorpha: A Resource for Invasive Species Research.</title>
        <authorList>
            <person name="McCartney M.A."/>
            <person name="Auch B."/>
            <person name="Kono T."/>
            <person name="Mallez S."/>
            <person name="Zhang Y."/>
            <person name="Obille A."/>
            <person name="Becker A."/>
            <person name="Abrahante J.E."/>
            <person name="Garbe J."/>
            <person name="Badalamenti J.P."/>
            <person name="Herman A."/>
            <person name="Mangelson H."/>
            <person name="Liachko I."/>
            <person name="Sullivan S."/>
            <person name="Sone E.D."/>
            <person name="Koren S."/>
            <person name="Silverstein K.A.T."/>
            <person name="Beckman K.B."/>
            <person name="Gohl D.M."/>
        </authorList>
    </citation>
    <scope>NUCLEOTIDE SEQUENCE</scope>
    <source>
        <strain evidence="2">Duluth1</strain>
        <tissue evidence="2">Whole animal</tissue>
    </source>
</reference>
<evidence type="ECO:0000313" key="2">
    <source>
        <dbReference type="EMBL" id="KAH3881222.1"/>
    </source>
</evidence>
<name>A0A9D4RWJ6_DREPO</name>
<gene>
    <name evidence="2" type="ORF">DPMN_005145</name>
</gene>
<dbReference type="EMBL" id="JAIWYP010000001">
    <property type="protein sequence ID" value="KAH3881222.1"/>
    <property type="molecule type" value="Genomic_DNA"/>
</dbReference>
<dbReference type="Proteomes" id="UP000828390">
    <property type="component" value="Unassembled WGS sequence"/>
</dbReference>
<dbReference type="AlphaFoldDB" id="A0A9D4RWJ6"/>
<feature type="region of interest" description="Disordered" evidence="1">
    <location>
        <begin position="24"/>
        <end position="62"/>
    </location>
</feature>
<feature type="compositionally biased region" description="Polar residues" evidence="1">
    <location>
        <begin position="34"/>
        <end position="45"/>
    </location>
</feature>
<reference evidence="2" key="2">
    <citation type="submission" date="2020-11" db="EMBL/GenBank/DDBJ databases">
        <authorList>
            <person name="McCartney M.A."/>
            <person name="Auch B."/>
            <person name="Kono T."/>
            <person name="Mallez S."/>
            <person name="Becker A."/>
            <person name="Gohl D.M."/>
            <person name="Silverstein K.A.T."/>
            <person name="Koren S."/>
            <person name="Bechman K.B."/>
            <person name="Herman A."/>
            <person name="Abrahante J.E."/>
            <person name="Garbe J."/>
        </authorList>
    </citation>
    <scope>NUCLEOTIDE SEQUENCE</scope>
    <source>
        <strain evidence="2">Duluth1</strain>
        <tissue evidence="2">Whole animal</tissue>
    </source>
</reference>
<feature type="compositionally biased region" description="Basic and acidic residues" evidence="1">
    <location>
        <begin position="24"/>
        <end position="33"/>
    </location>
</feature>
<proteinExistence type="predicted"/>